<keyword evidence="2 4" id="KW-0396">Initiation factor</keyword>
<evidence type="ECO:0000256" key="4">
    <source>
        <dbReference type="HAMAP-Rule" id="MF_00080"/>
    </source>
</evidence>
<feature type="domain" description="Translation initiation factor 3 N-terminal" evidence="7">
    <location>
        <begin position="16"/>
        <end position="83"/>
    </location>
</feature>
<dbReference type="InterPro" id="IPR036788">
    <property type="entry name" value="T_IF-3_C_sf"/>
</dbReference>
<keyword evidence="3 4" id="KW-0648">Protein biosynthesis</keyword>
<dbReference type="InterPro" id="IPR019814">
    <property type="entry name" value="Translation_initiation_fac_3_N"/>
</dbReference>
<protein>
    <recommendedName>
        <fullName evidence="4 5">Translation initiation factor IF-3</fullName>
    </recommendedName>
</protein>
<keyword evidence="9" id="KW-1185">Reference proteome</keyword>
<evidence type="ECO:0000259" key="6">
    <source>
        <dbReference type="Pfam" id="PF00707"/>
    </source>
</evidence>
<evidence type="ECO:0000256" key="2">
    <source>
        <dbReference type="ARBA" id="ARBA00022540"/>
    </source>
</evidence>
<dbReference type="SUPFAM" id="SSF55200">
    <property type="entry name" value="Translation initiation factor IF3, C-terminal domain"/>
    <property type="match status" value="1"/>
</dbReference>
<evidence type="ECO:0000256" key="1">
    <source>
        <dbReference type="ARBA" id="ARBA00005439"/>
    </source>
</evidence>
<dbReference type="Proteomes" id="UP001210120">
    <property type="component" value="Chromosome"/>
</dbReference>
<evidence type="ECO:0000313" key="8">
    <source>
        <dbReference type="EMBL" id="WBL31655.1"/>
    </source>
</evidence>
<comment type="function">
    <text evidence="4">IF-3 binds to the 30S ribosomal subunit and shifts the equilibrium between 70S ribosomes and their 50S and 30S subunits in favor of the free subunits, thus enhancing the availability of 30S subunits on which protein synthesis initiation begins.</text>
</comment>
<dbReference type="EMBL" id="CP115156">
    <property type="protein sequence ID" value="WBL31655.1"/>
    <property type="molecule type" value="Genomic_DNA"/>
</dbReference>
<sequence length="178" mass="21003">MNKYKKNTKENFLLYNEKIPQGEYLVLDENGDKLGILNQSEILKLSEEKETDIVLINSSSNPRVVRLMNFSKFKYRQKKKIKEIKKKQQIINTKEIRVNPNIENNDLNIKIKRAVVFLNKGNKVKFIVRFKGRMINNTILGEEIFKKIQNHLVEISILETNPKMEGNRMIALFIPKKR</sequence>
<evidence type="ECO:0000256" key="3">
    <source>
        <dbReference type="ARBA" id="ARBA00022917"/>
    </source>
</evidence>
<dbReference type="InterPro" id="IPR036787">
    <property type="entry name" value="T_IF-3_N_sf"/>
</dbReference>
<comment type="similarity">
    <text evidence="1 4">Belongs to the IF-3 family.</text>
</comment>
<dbReference type="Pfam" id="PF00707">
    <property type="entry name" value="IF3_C"/>
    <property type="match status" value="1"/>
</dbReference>
<feature type="domain" description="Translation initiation factor 3 C-terminal" evidence="6">
    <location>
        <begin position="91"/>
        <end position="176"/>
    </location>
</feature>
<evidence type="ECO:0000256" key="5">
    <source>
        <dbReference type="NCBIfam" id="TIGR00168"/>
    </source>
</evidence>
<dbReference type="HAMAP" id="MF_00080">
    <property type="entry name" value="IF_3"/>
    <property type="match status" value="1"/>
</dbReference>
<dbReference type="Pfam" id="PF05198">
    <property type="entry name" value="IF3_N"/>
    <property type="match status" value="1"/>
</dbReference>
<accession>A0ABY7M3S6</accession>
<evidence type="ECO:0000259" key="7">
    <source>
        <dbReference type="Pfam" id="PF05198"/>
    </source>
</evidence>
<dbReference type="GO" id="GO:0003743">
    <property type="term" value="F:translation initiation factor activity"/>
    <property type="evidence" value="ECO:0007669"/>
    <property type="project" value="UniProtKB-KW"/>
</dbReference>
<organism evidence="8 9">
    <name type="scientific">Candidatus Phytoplasma sacchari</name>
    <dbReference type="NCBI Taxonomy" id="2609813"/>
    <lineage>
        <taxon>Bacteria</taxon>
        <taxon>Bacillati</taxon>
        <taxon>Mycoplasmatota</taxon>
        <taxon>Mollicutes</taxon>
        <taxon>Acholeplasmatales</taxon>
        <taxon>Acholeplasmataceae</taxon>
        <taxon>Candidatus Phytoplasma</taxon>
        <taxon>16SrXI (Rice yellow dwarf group)</taxon>
    </lineage>
</organism>
<comment type="subunit">
    <text evidence="4">Monomer.</text>
</comment>
<gene>
    <name evidence="4 8" type="primary">infC</name>
    <name evidence="8" type="ORF">O7R10_02180</name>
</gene>
<dbReference type="PANTHER" id="PTHR10938:SF0">
    <property type="entry name" value="TRANSLATION INITIATION FACTOR IF-3, MITOCHONDRIAL"/>
    <property type="match status" value="1"/>
</dbReference>
<dbReference type="NCBIfam" id="TIGR00168">
    <property type="entry name" value="infC"/>
    <property type="match status" value="1"/>
</dbReference>
<keyword evidence="4" id="KW-0963">Cytoplasm</keyword>
<dbReference type="InterPro" id="IPR001288">
    <property type="entry name" value="Translation_initiation_fac_3"/>
</dbReference>
<comment type="subcellular location">
    <subcellularLocation>
        <location evidence="4">Cytoplasm</location>
    </subcellularLocation>
</comment>
<name>A0ABY7M3S6_9MOLU</name>
<dbReference type="PANTHER" id="PTHR10938">
    <property type="entry name" value="TRANSLATION INITIATION FACTOR IF-3"/>
    <property type="match status" value="1"/>
</dbReference>
<dbReference type="Gene3D" id="3.10.20.80">
    <property type="entry name" value="Translation initiation factor 3 (IF-3), N-terminal domain"/>
    <property type="match status" value="1"/>
</dbReference>
<dbReference type="Gene3D" id="3.30.110.10">
    <property type="entry name" value="Translation initiation factor 3 (IF-3), C-terminal domain"/>
    <property type="match status" value="1"/>
</dbReference>
<dbReference type="InterPro" id="IPR019815">
    <property type="entry name" value="Translation_initiation_fac_3_C"/>
</dbReference>
<evidence type="ECO:0000313" key="9">
    <source>
        <dbReference type="Proteomes" id="UP001210120"/>
    </source>
</evidence>
<proteinExistence type="inferred from homology"/>
<reference evidence="8" key="1">
    <citation type="submission" date="2022-12" db="EMBL/GenBank/DDBJ databases">
        <title>Genomic Characterization of Candidatus Phytoplasma sacchari in China.</title>
        <authorList>
            <person name="Zhang R.-Y."/>
        </authorList>
    </citation>
    <scope>NUCLEOTIDE SEQUENCE [LARGE SCALE GENOMIC DNA]</scope>
    <source>
        <strain evidence="8">SCWL1</strain>
    </source>
</reference>
<dbReference type="SUPFAM" id="SSF54364">
    <property type="entry name" value="Translation initiation factor IF3, N-terminal domain"/>
    <property type="match status" value="1"/>
</dbReference>